<keyword evidence="6" id="KW-1185">Reference proteome</keyword>
<dbReference type="OrthoDB" id="1177052at2759"/>
<organism evidence="5 6">
    <name type="scientific">Morus notabilis</name>
    <dbReference type="NCBI Taxonomy" id="981085"/>
    <lineage>
        <taxon>Eukaryota</taxon>
        <taxon>Viridiplantae</taxon>
        <taxon>Streptophyta</taxon>
        <taxon>Embryophyta</taxon>
        <taxon>Tracheophyta</taxon>
        <taxon>Spermatophyta</taxon>
        <taxon>Magnoliopsida</taxon>
        <taxon>eudicotyledons</taxon>
        <taxon>Gunneridae</taxon>
        <taxon>Pentapetalae</taxon>
        <taxon>rosids</taxon>
        <taxon>fabids</taxon>
        <taxon>Rosales</taxon>
        <taxon>Moraceae</taxon>
        <taxon>Moreae</taxon>
        <taxon>Morus</taxon>
    </lineage>
</organism>
<reference evidence="6" key="1">
    <citation type="submission" date="2013-01" db="EMBL/GenBank/DDBJ databases">
        <title>Draft Genome Sequence of a Mulberry Tree, Morus notabilis C.K. Schneid.</title>
        <authorList>
            <person name="He N."/>
            <person name="Zhao S."/>
        </authorList>
    </citation>
    <scope>NUCLEOTIDE SEQUENCE</scope>
</reference>
<dbReference type="AlphaFoldDB" id="W9SJM6"/>
<accession>W9SJM6</accession>
<dbReference type="InterPro" id="IPR026992">
    <property type="entry name" value="DIOX_N"/>
</dbReference>
<evidence type="ECO:0000256" key="2">
    <source>
        <dbReference type="ARBA" id="ARBA00023002"/>
    </source>
</evidence>
<protein>
    <recommendedName>
        <fullName evidence="4">Non-haem dioxygenase N-terminal domain-containing protein</fullName>
    </recommendedName>
</protein>
<dbReference type="PANTHER" id="PTHR10209">
    <property type="entry name" value="OXIDOREDUCTASE, 2OG-FE II OXYGENASE FAMILY PROTEIN"/>
    <property type="match status" value="1"/>
</dbReference>
<dbReference type="SUPFAM" id="SSF51197">
    <property type="entry name" value="Clavaminate synthase-like"/>
    <property type="match status" value="1"/>
</dbReference>
<proteinExistence type="predicted"/>
<dbReference type="GO" id="GO:0016491">
    <property type="term" value="F:oxidoreductase activity"/>
    <property type="evidence" value="ECO:0007669"/>
    <property type="project" value="UniProtKB-KW"/>
</dbReference>
<dbReference type="STRING" id="981085.W9SJM6"/>
<keyword evidence="2" id="KW-0560">Oxidoreductase</keyword>
<dbReference type="InterPro" id="IPR027443">
    <property type="entry name" value="IPNS-like_sf"/>
</dbReference>
<dbReference type="eggNOG" id="KOG0143">
    <property type="taxonomic scope" value="Eukaryota"/>
</dbReference>
<keyword evidence="3" id="KW-0408">Iron</keyword>
<keyword evidence="1" id="KW-0479">Metal-binding</keyword>
<dbReference type="EMBL" id="KE346272">
    <property type="protein sequence ID" value="EXC31870.1"/>
    <property type="molecule type" value="Genomic_DNA"/>
</dbReference>
<sequence length="207" mass="23944">MVATTKDESLAISESNYDRLSEQRAFDDTKAGVKGLVDSGITKIPRFFCNQSNDINKYSISGESQLSIPVIDLKGLTKDPIQREEIVERVREASKTWGFFQVVNHGISLSVLEEMENAVRQFFEQDTELKKEFYTRDVTRKVVYNSNFDLFNSPMATWRDTFFSFMAPNPPKPEELPEACRKYRLMINSFQSCHFVNYEAVLEYTNI</sequence>
<evidence type="ECO:0000256" key="3">
    <source>
        <dbReference type="ARBA" id="ARBA00023004"/>
    </source>
</evidence>
<dbReference type="PANTHER" id="PTHR10209:SF859">
    <property type="entry name" value="OS03G0690500 PROTEIN"/>
    <property type="match status" value="1"/>
</dbReference>
<name>W9SJM6_9ROSA</name>
<dbReference type="Proteomes" id="UP000030645">
    <property type="component" value="Unassembled WGS sequence"/>
</dbReference>
<dbReference type="KEGG" id="mnt:21384704"/>
<dbReference type="GO" id="GO:0046872">
    <property type="term" value="F:metal ion binding"/>
    <property type="evidence" value="ECO:0007669"/>
    <property type="project" value="UniProtKB-KW"/>
</dbReference>
<gene>
    <name evidence="5" type="ORF">L484_001092</name>
</gene>
<dbReference type="Gene3D" id="2.60.120.330">
    <property type="entry name" value="B-lactam Antibiotic, Isopenicillin N Synthase, Chain"/>
    <property type="match status" value="1"/>
</dbReference>
<evidence type="ECO:0000256" key="1">
    <source>
        <dbReference type="ARBA" id="ARBA00022723"/>
    </source>
</evidence>
<evidence type="ECO:0000313" key="6">
    <source>
        <dbReference type="Proteomes" id="UP000030645"/>
    </source>
</evidence>
<evidence type="ECO:0000259" key="4">
    <source>
        <dbReference type="Pfam" id="PF14226"/>
    </source>
</evidence>
<dbReference type="Pfam" id="PF14226">
    <property type="entry name" value="DIOX_N"/>
    <property type="match status" value="1"/>
</dbReference>
<feature type="domain" description="Non-haem dioxygenase N-terminal" evidence="4">
    <location>
        <begin position="68"/>
        <end position="170"/>
    </location>
</feature>
<evidence type="ECO:0000313" key="5">
    <source>
        <dbReference type="EMBL" id="EXC31870.1"/>
    </source>
</evidence>